<keyword evidence="4" id="KW-1185">Reference proteome</keyword>
<sequence length="156" mass="16787">MQRLDRTEPAVSDLAKRQAILEGPKSTWAGGLTLFGGAMLVIVGILELLQGWSAIRKDDVFVAAPNYVYALDLTTWGWIHVLIGAAAIIVGAAIVKVRTWGLIAGIVIAAISLVSNFLFVPQSTWWAVVMVALSVALIWAFSEVISENRQLGQLGT</sequence>
<evidence type="ECO:0000256" key="1">
    <source>
        <dbReference type="SAM" id="Phobius"/>
    </source>
</evidence>
<feature type="transmembrane region" description="Helical" evidence="1">
    <location>
        <begin position="125"/>
        <end position="145"/>
    </location>
</feature>
<dbReference type="Pfam" id="PF23636">
    <property type="entry name" value="DUF7144"/>
    <property type="match status" value="1"/>
</dbReference>
<evidence type="ECO:0000259" key="2">
    <source>
        <dbReference type="Pfam" id="PF23636"/>
    </source>
</evidence>
<comment type="caution">
    <text evidence="3">The sequence shown here is derived from an EMBL/GenBank/DDBJ whole genome shotgun (WGS) entry which is preliminary data.</text>
</comment>
<feature type="transmembrane region" description="Helical" evidence="1">
    <location>
        <begin position="75"/>
        <end position="95"/>
    </location>
</feature>
<protein>
    <recommendedName>
        <fullName evidence="2">DUF7144 domain-containing protein</fullName>
    </recommendedName>
</protein>
<evidence type="ECO:0000313" key="3">
    <source>
        <dbReference type="EMBL" id="GAA4412238.1"/>
    </source>
</evidence>
<dbReference type="EMBL" id="BAABGM010000024">
    <property type="protein sequence ID" value="GAA4412238.1"/>
    <property type="molecule type" value="Genomic_DNA"/>
</dbReference>
<name>A0ABP8KPX6_9MICO</name>
<dbReference type="RefSeq" id="WP_345208153.1">
    <property type="nucleotide sequence ID" value="NZ_BAABGM010000024.1"/>
</dbReference>
<keyword evidence="1" id="KW-0472">Membrane</keyword>
<organism evidence="3 4">
    <name type="scientific">Fodinibacter luteus</name>
    <dbReference type="NCBI Taxonomy" id="552064"/>
    <lineage>
        <taxon>Bacteria</taxon>
        <taxon>Bacillati</taxon>
        <taxon>Actinomycetota</taxon>
        <taxon>Actinomycetes</taxon>
        <taxon>Micrococcales</taxon>
        <taxon>Intrasporangiaceae</taxon>
        <taxon>Fodinibacter (ex Wang et al. 2009)</taxon>
    </lineage>
</organism>
<keyword evidence="1" id="KW-0812">Transmembrane</keyword>
<proteinExistence type="predicted"/>
<keyword evidence="1" id="KW-1133">Transmembrane helix</keyword>
<gene>
    <name evidence="3" type="ORF">GCM10023168_33890</name>
</gene>
<reference evidence="4" key="1">
    <citation type="journal article" date="2019" name="Int. J. Syst. Evol. Microbiol.">
        <title>The Global Catalogue of Microorganisms (GCM) 10K type strain sequencing project: providing services to taxonomists for standard genome sequencing and annotation.</title>
        <authorList>
            <consortium name="The Broad Institute Genomics Platform"/>
            <consortium name="The Broad Institute Genome Sequencing Center for Infectious Disease"/>
            <person name="Wu L."/>
            <person name="Ma J."/>
        </authorList>
    </citation>
    <scope>NUCLEOTIDE SEQUENCE [LARGE SCALE GENOMIC DNA]</scope>
    <source>
        <strain evidence="4">JCM 17809</strain>
    </source>
</reference>
<accession>A0ABP8KPX6</accession>
<feature type="transmembrane region" description="Helical" evidence="1">
    <location>
        <begin position="32"/>
        <end position="55"/>
    </location>
</feature>
<dbReference type="Proteomes" id="UP001500945">
    <property type="component" value="Unassembled WGS sequence"/>
</dbReference>
<dbReference type="InterPro" id="IPR055568">
    <property type="entry name" value="DUF7144"/>
</dbReference>
<evidence type="ECO:0000313" key="4">
    <source>
        <dbReference type="Proteomes" id="UP001500945"/>
    </source>
</evidence>
<feature type="transmembrane region" description="Helical" evidence="1">
    <location>
        <begin position="102"/>
        <end position="119"/>
    </location>
</feature>
<feature type="domain" description="DUF7144" evidence="2">
    <location>
        <begin position="33"/>
        <end position="141"/>
    </location>
</feature>